<dbReference type="InterPro" id="IPR000801">
    <property type="entry name" value="Esterase-like"/>
</dbReference>
<keyword evidence="3" id="KW-1185">Reference proteome</keyword>
<feature type="transmembrane region" description="Helical" evidence="1">
    <location>
        <begin position="72"/>
        <end position="91"/>
    </location>
</feature>
<gene>
    <name evidence="2" type="ORF">FHX81_2286</name>
</gene>
<dbReference type="AlphaFoldDB" id="A0A543JAV7"/>
<feature type="transmembrane region" description="Helical" evidence="1">
    <location>
        <begin position="103"/>
        <end position="123"/>
    </location>
</feature>
<dbReference type="EMBL" id="VFPP01000001">
    <property type="protein sequence ID" value="TQM79972.1"/>
    <property type="molecule type" value="Genomic_DNA"/>
</dbReference>
<protein>
    <submittedName>
        <fullName evidence="2">Putative esterase</fullName>
    </submittedName>
</protein>
<sequence length="432" mass="47365">MLSPLDLSLINGPIPVVATAAGVLALVTLAARRNRTWWTRTVPVMMLVITAVTAGLKLVVDHVWKPWPEPLPPILAVWTGAVLLAVCLAVARLRAERWYRRVLIVVLVLIVMASSFTAANAHFGSYPTSRAVLEVFTNNRVDLDVAAGPASSVVEVPKGGKLADVWREPADLPRKGTVSEATIPGAFHARPAWIYLPPAYAATPRPRLPVVVLLPGQPGSPRDWFDAGRLTDRLDAFAREHDGLAPIVVVADQLGARMANPLCLDSRLGQSETYLAREVPAWIKRRLTVDERREAWTIAGFSQGGTCALQLAVRAPDVYGNFLDITGQREPSLGSRSETVKAAFDGDEAVFARVNPMDILVRERFPQTAGVIVAGRDDVHYRQANAEVFEACRRAGMDVRWRELPGGHDWNVWRPGLYESLPWLAARTGLSR</sequence>
<dbReference type="InterPro" id="IPR029058">
    <property type="entry name" value="AB_hydrolase_fold"/>
</dbReference>
<dbReference type="Gene3D" id="3.40.50.1820">
    <property type="entry name" value="alpha/beta hydrolase"/>
    <property type="match status" value="1"/>
</dbReference>
<dbReference type="Pfam" id="PF00756">
    <property type="entry name" value="Esterase"/>
    <property type="match status" value="1"/>
</dbReference>
<proteinExistence type="predicted"/>
<comment type="caution">
    <text evidence="2">The sequence shown here is derived from an EMBL/GenBank/DDBJ whole genome shotgun (WGS) entry which is preliminary data.</text>
</comment>
<evidence type="ECO:0000313" key="2">
    <source>
        <dbReference type="EMBL" id="TQM79972.1"/>
    </source>
</evidence>
<dbReference type="OrthoDB" id="3723842at2"/>
<keyword evidence="1" id="KW-0812">Transmembrane</keyword>
<dbReference type="RefSeq" id="WP_141977650.1">
    <property type="nucleotide sequence ID" value="NZ_VFPP01000001.1"/>
</dbReference>
<reference evidence="2 3" key="1">
    <citation type="submission" date="2019-06" db="EMBL/GenBank/DDBJ databases">
        <title>Sequencing the genomes of 1000 actinobacteria strains.</title>
        <authorList>
            <person name="Klenk H.-P."/>
        </authorList>
    </citation>
    <scope>NUCLEOTIDE SEQUENCE [LARGE SCALE GENOMIC DNA]</scope>
    <source>
        <strain evidence="2 3">DSM 45456</strain>
    </source>
</reference>
<name>A0A543JAV7_9PSEU</name>
<dbReference type="PANTHER" id="PTHR48098:SF1">
    <property type="entry name" value="DIACYLGLYCEROL ACYLTRANSFERASE_MYCOLYLTRANSFERASE AG85A"/>
    <property type="match status" value="1"/>
</dbReference>
<organism evidence="2 3">
    <name type="scientific">Saccharothrix saharensis</name>
    <dbReference type="NCBI Taxonomy" id="571190"/>
    <lineage>
        <taxon>Bacteria</taxon>
        <taxon>Bacillati</taxon>
        <taxon>Actinomycetota</taxon>
        <taxon>Actinomycetes</taxon>
        <taxon>Pseudonocardiales</taxon>
        <taxon>Pseudonocardiaceae</taxon>
        <taxon>Saccharothrix</taxon>
    </lineage>
</organism>
<dbReference type="InterPro" id="IPR050583">
    <property type="entry name" value="Mycobacterial_A85_antigen"/>
</dbReference>
<keyword evidence="1" id="KW-1133">Transmembrane helix</keyword>
<dbReference type="Proteomes" id="UP000316628">
    <property type="component" value="Unassembled WGS sequence"/>
</dbReference>
<evidence type="ECO:0000313" key="3">
    <source>
        <dbReference type="Proteomes" id="UP000316628"/>
    </source>
</evidence>
<dbReference type="GO" id="GO:0016747">
    <property type="term" value="F:acyltransferase activity, transferring groups other than amino-acyl groups"/>
    <property type="evidence" value="ECO:0007669"/>
    <property type="project" value="TreeGrafter"/>
</dbReference>
<accession>A0A543JAV7</accession>
<evidence type="ECO:0000256" key="1">
    <source>
        <dbReference type="SAM" id="Phobius"/>
    </source>
</evidence>
<feature type="transmembrane region" description="Helical" evidence="1">
    <location>
        <begin position="42"/>
        <end position="60"/>
    </location>
</feature>
<dbReference type="SUPFAM" id="SSF53474">
    <property type="entry name" value="alpha/beta-Hydrolases"/>
    <property type="match status" value="1"/>
</dbReference>
<keyword evidence="1" id="KW-0472">Membrane</keyword>
<feature type="transmembrane region" description="Helical" evidence="1">
    <location>
        <begin position="12"/>
        <end position="30"/>
    </location>
</feature>
<dbReference type="PANTHER" id="PTHR48098">
    <property type="entry name" value="ENTEROCHELIN ESTERASE-RELATED"/>
    <property type="match status" value="1"/>
</dbReference>